<dbReference type="Proteomes" id="UP000484015">
    <property type="component" value="Unassembled WGS sequence"/>
</dbReference>
<organism evidence="4 5">
    <name type="scientific">Pseudoduganella ginsengisoli</name>
    <dbReference type="NCBI Taxonomy" id="1462440"/>
    <lineage>
        <taxon>Bacteria</taxon>
        <taxon>Pseudomonadati</taxon>
        <taxon>Pseudomonadota</taxon>
        <taxon>Betaproteobacteria</taxon>
        <taxon>Burkholderiales</taxon>
        <taxon>Oxalobacteraceae</taxon>
        <taxon>Telluria group</taxon>
        <taxon>Pseudoduganella</taxon>
    </lineage>
</organism>
<dbReference type="PANTHER" id="PTHR43685:SF2">
    <property type="entry name" value="GLYCOSYLTRANSFERASE 2-LIKE DOMAIN-CONTAINING PROTEIN"/>
    <property type="match status" value="1"/>
</dbReference>
<dbReference type="Gene3D" id="3.90.550.10">
    <property type="entry name" value="Spore Coat Polysaccharide Biosynthesis Protein SpsA, Chain A"/>
    <property type="match status" value="1"/>
</dbReference>
<comment type="caution">
    <text evidence="4">The sequence shown here is derived from an EMBL/GenBank/DDBJ whole genome shotgun (WGS) entry which is preliminary data.</text>
</comment>
<dbReference type="RefSeq" id="WP_155438951.1">
    <property type="nucleotide sequence ID" value="NZ_WNLA01000005.1"/>
</dbReference>
<evidence type="ECO:0000259" key="2">
    <source>
        <dbReference type="Pfam" id="PF00535"/>
    </source>
</evidence>
<dbReference type="OrthoDB" id="9798249at2"/>
<keyword evidence="1 4" id="KW-0808">Transferase</keyword>
<dbReference type="Pfam" id="PF02709">
    <property type="entry name" value="Glyco_transf_7C"/>
    <property type="match status" value="1"/>
</dbReference>
<evidence type="ECO:0000313" key="5">
    <source>
        <dbReference type="Proteomes" id="UP000484015"/>
    </source>
</evidence>
<dbReference type="PANTHER" id="PTHR43685">
    <property type="entry name" value="GLYCOSYLTRANSFERASE"/>
    <property type="match status" value="1"/>
</dbReference>
<dbReference type="SUPFAM" id="SSF53448">
    <property type="entry name" value="Nucleotide-diphospho-sugar transferases"/>
    <property type="match status" value="1"/>
</dbReference>
<gene>
    <name evidence="4" type="ORF">GM668_10755</name>
</gene>
<dbReference type="InterPro" id="IPR050834">
    <property type="entry name" value="Glycosyltransf_2"/>
</dbReference>
<dbReference type="Pfam" id="PF00535">
    <property type="entry name" value="Glycos_transf_2"/>
    <property type="match status" value="1"/>
</dbReference>
<dbReference type="AlphaFoldDB" id="A0A6L6PYT4"/>
<sequence>MIRTPAPIRISLIIPAYNRASLIGATLDAALAQTAPFHEIIVVNDGSTDDTAAVVAAYGDRVRYLEFANRGVQATRNSGVAAATGDYITLCDSDDLLEPAFVETMQAWLNKHPDTDALYCNFRTFDAESAHPEDKFAQAPANYFDGVQEHGDFLYPVPDIYARSIRFQAFFSSGFIVRRAFFHALKGYNTNFKGIGSEDWEFSMRVMLAGKVAVCKQPLVKIRKHRGNTSRDNLRQVRGTVHILQYSLANHAGAAAHRDLIMRSISRRQLELFDIAFARGDFDLARAVLMQLAPLHSLRFVLKKAICKLPALLRQPVWRLTQLGSPA</sequence>
<feature type="domain" description="Galactosyltransferase C-terminal" evidence="3">
    <location>
        <begin position="166"/>
        <end position="210"/>
    </location>
</feature>
<dbReference type="InterPro" id="IPR029044">
    <property type="entry name" value="Nucleotide-diphossugar_trans"/>
</dbReference>
<dbReference type="InterPro" id="IPR027791">
    <property type="entry name" value="Galactosyl_T_C"/>
</dbReference>
<name>A0A6L6PYT4_9BURK</name>
<dbReference type="GO" id="GO:0016740">
    <property type="term" value="F:transferase activity"/>
    <property type="evidence" value="ECO:0007669"/>
    <property type="project" value="UniProtKB-KW"/>
</dbReference>
<reference evidence="4 5" key="1">
    <citation type="submission" date="2019-11" db="EMBL/GenBank/DDBJ databases">
        <title>Type strains purchased from KCTC, JCM and DSMZ.</title>
        <authorList>
            <person name="Lu H."/>
        </authorList>
    </citation>
    <scope>NUCLEOTIDE SEQUENCE [LARGE SCALE GENOMIC DNA]</scope>
    <source>
        <strain evidence="4 5">KCTC 42409</strain>
    </source>
</reference>
<dbReference type="EMBL" id="WNLA01000005">
    <property type="protein sequence ID" value="MTW02560.1"/>
    <property type="molecule type" value="Genomic_DNA"/>
</dbReference>
<dbReference type="InterPro" id="IPR001173">
    <property type="entry name" value="Glyco_trans_2-like"/>
</dbReference>
<feature type="domain" description="Glycosyltransferase 2-like" evidence="2">
    <location>
        <begin position="11"/>
        <end position="130"/>
    </location>
</feature>
<evidence type="ECO:0000259" key="3">
    <source>
        <dbReference type="Pfam" id="PF02709"/>
    </source>
</evidence>
<keyword evidence="5" id="KW-1185">Reference proteome</keyword>
<protein>
    <submittedName>
        <fullName evidence="4">Glycosyltransferase</fullName>
    </submittedName>
</protein>
<proteinExistence type="predicted"/>
<evidence type="ECO:0000256" key="1">
    <source>
        <dbReference type="ARBA" id="ARBA00022679"/>
    </source>
</evidence>
<dbReference type="CDD" id="cd00761">
    <property type="entry name" value="Glyco_tranf_GTA_type"/>
    <property type="match status" value="1"/>
</dbReference>
<evidence type="ECO:0000313" key="4">
    <source>
        <dbReference type="EMBL" id="MTW02560.1"/>
    </source>
</evidence>
<accession>A0A6L6PYT4</accession>